<evidence type="ECO:0000256" key="1">
    <source>
        <dbReference type="SAM" id="Phobius"/>
    </source>
</evidence>
<proteinExistence type="predicted"/>
<evidence type="ECO:0000313" key="2">
    <source>
        <dbReference type="EMBL" id="CAI0464020.1"/>
    </source>
</evidence>
<sequence>MQISRIPSASIGSSDAKLPSITWDWVIQGLNVHISLPYRLELRAIDDSFEEMLRALKLVTAAKTQLIFPIKKETSKPKKPSSTKLGRVKFYLRKITADIEEEPLQGWLDEHYHLMKNQASELAIRSYYEACQKLVPSEGSGAYKDGFQAGFKLSTSRTSLLSISATDLDLTLTKIDGGDEGMIEVVKKLDPVALEKLRDYTYPLLGATSGKCEGRLVLAQQVFLKVIIFSSFGLLYLFPFYAVLIVLS</sequence>
<organism evidence="2 3">
    <name type="scientific">Linum tenue</name>
    <dbReference type="NCBI Taxonomy" id="586396"/>
    <lineage>
        <taxon>Eukaryota</taxon>
        <taxon>Viridiplantae</taxon>
        <taxon>Streptophyta</taxon>
        <taxon>Embryophyta</taxon>
        <taxon>Tracheophyta</taxon>
        <taxon>Spermatophyta</taxon>
        <taxon>Magnoliopsida</taxon>
        <taxon>eudicotyledons</taxon>
        <taxon>Gunneridae</taxon>
        <taxon>Pentapetalae</taxon>
        <taxon>rosids</taxon>
        <taxon>fabids</taxon>
        <taxon>Malpighiales</taxon>
        <taxon>Linaceae</taxon>
        <taxon>Linum</taxon>
    </lineage>
</organism>
<keyword evidence="1" id="KW-1133">Transmembrane helix</keyword>
<dbReference type="Pfam" id="PF10344">
    <property type="entry name" value="Hobbit"/>
    <property type="match status" value="1"/>
</dbReference>
<dbReference type="PANTHER" id="PTHR15678:SF6">
    <property type="entry name" value="BRIDGE-LIKE LIPID TRANSFER PROTEIN FAMILY MEMBER 2"/>
    <property type="match status" value="1"/>
</dbReference>
<dbReference type="EMBL" id="CAMGYJ010000008">
    <property type="protein sequence ID" value="CAI0464020.1"/>
    <property type="molecule type" value="Genomic_DNA"/>
</dbReference>
<dbReference type="PANTHER" id="PTHR15678">
    <property type="entry name" value="ANTIGEN MLAA-22-RELATED"/>
    <property type="match status" value="1"/>
</dbReference>
<keyword evidence="3" id="KW-1185">Reference proteome</keyword>
<dbReference type="AlphaFoldDB" id="A0AAV0NZB3"/>
<gene>
    <name evidence="2" type="ORF">LITE_LOCUS36003</name>
</gene>
<keyword evidence="1" id="KW-0472">Membrane</keyword>
<name>A0AAV0NZB3_9ROSI</name>
<accession>A0AAV0NZB3</accession>
<dbReference type="Proteomes" id="UP001154282">
    <property type="component" value="Unassembled WGS sequence"/>
</dbReference>
<protein>
    <submittedName>
        <fullName evidence="2">Uncharacterized protein</fullName>
    </submittedName>
</protein>
<keyword evidence="1" id="KW-0812">Transmembrane</keyword>
<reference evidence="2" key="1">
    <citation type="submission" date="2022-08" db="EMBL/GenBank/DDBJ databases">
        <authorList>
            <person name="Gutierrez-Valencia J."/>
        </authorList>
    </citation>
    <scope>NUCLEOTIDE SEQUENCE</scope>
</reference>
<dbReference type="InterPro" id="IPR045167">
    <property type="entry name" value="Hobbit"/>
</dbReference>
<comment type="caution">
    <text evidence="2">The sequence shown here is derived from an EMBL/GenBank/DDBJ whole genome shotgun (WGS) entry which is preliminary data.</text>
</comment>
<evidence type="ECO:0000313" key="3">
    <source>
        <dbReference type="Proteomes" id="UP001154282"/>
    </source>
</evidence>
<feature type="transmembrane region" description="Helical" evidence="1">
    <location>
        <begin position="222"/>
        <end position="247"/>
    </location>
</feature>